<dbReference type="AlphaFoldDB" id="A0A3M7RPM6"/>
<gene>
    <name evidence="2" type="ORF">BpHYR1_016146</name>
</gene>
<evidence type="ECO:0000256" key="1">
    <source>
        <dbReference type="SAM" id="MobiDB-lite"/>
    </source>
</evidence>
<comment type="caution">
    <text evidence="2">The sequence shown here is derived from an EMBL/GenBank/DDBJ whole genome shotgun (WGS) entry which is preliminary data.</text>
</comment>
<organism evidence="2 3">
    <name type="scientific">Brachionus plicatilis</name>
    <name type="common">Marine rotifer</name>
    <name type="synonym">Brachionus muelleri</name>
    <dbReference type="NCBI Taxonomy" id="10195"/>
    <lineage>
        <taxon>Eukaryota</taxon>
        <taxon>Metazoa</taxon>
        <taxon>Spiralia</taxon>
        <taxon>Gnathifera</taxon>
        <taxon>Rotifera</taxon>
        <taxon>Eurotatoria</taxon>
        <taxon>Monogononta</taxon>
        <taxon>Pseudotrocha</taxon>
        <taxon>Ploima</taxon>
        <taxon>Brachionidae</taxon>
        <taxon>Brachionus</taxon>
    </lineage>
</organism>
<accession>A0A3M7RPM6</accession>
<proteinExistence type="predicted"/>
<evidence type="ECO:0000313" key="2">
    <source>
        <dbReference type="EMBL" id="RNA25350.1"/>
    </source>
</evidence>
<feature type="compositionally biased region" description="Polar residues" evidence="1">
    <location>
        <begin position="23"/>
        <end position="43"/>
    </location>
</feature>
<name>A0A3M7RPM6_BRAPC</name>
<dbReference type="Proteomes" id="UP000276133">
    <property type="component" value="Unassembled WGS sequence"/>
</dbReference>
<reference evidence="2 3" key="1">
    <citation type="journal article" date="2018" name="Sci. Rep.">
        <title>Genomic signatures of local adaptation to the degree of environmental predictability in rotifers.</title>
        <authorList>
            <person name="Franch-Gras L."/>
            <person name="Hahn C."/>
            <person name="Garcia-Roger E.M."/>
            <person name="Carmona M.J."/>
            <person name="Serra M."/>
            <person name="Gomez A."/>
        </authorList>
    </citation>
    <scope>NUCLEOTIDE SEQUENCE [LARGE SCALE GENOMIC DNA]</scope>
    <source>
        <strain evidence="2">HYR1</strain>
    </source>
</reference>
<feature type="region of interest" description="Disordered" evidence="1">
    <location>
        <begin position="1"/>
        <end position="43"/>
    </location>
</feature>
<dbReference type="EMBL" id="REGN01002937">
    <property type="protein sequence ID" value="RNA25350.1"/>
    <property type="molecule type" value="Genomic_DNA"/>
</dbReference>
<protein>
    <submittedName>
        <fullName evidence="2">Uncharacterized protein</fullName>
    </submittedName>
</protein>
<evidence type="ECO:0000313" key="3">
    <source>
        <dbReference type="Proteomes" id="UP000276133"/>
    </source>
</evidence>
<sequence length="97" mass="10798">MCHPVKQNPFGEEGETGDEIKSDNNCTITSEQNNPTHSPLSVNINSVRNETNNFQPSSGSSIKREIDDFLFFSAPMSNNSAEFNPFGNEEEEITEVQ</sequence>
<keyword evidence="3" id="KW-1185">Reference proteome</keyword>